<keyword evidence="3" id="KW-1185">Reference proteome</keyword>
<dbReference type="EMBL" id="CP058909">
    <property type="protein sequence ID" value="QLH82394.1"/>
    <property type="molecule type" value="Genomic_DNA"/>
</dbReference>
<dbReference type="RefSeq" id="WP_179922862.1">
    <property type="nucleotide sequence ID" value="NZ_CP058909.1"/>
</dbReference>
<gene>
    <name evidence="2" type="ORF">HZS54_12540</name>
</gene>
<dbReference type="KEGG" id="hpel:HZS54_12540"/>
<evidence type="ECO:0000256" key="1">
    <source>
        <dbReference type="SAM" id="MobiDB-lite"/>
    </source>
</evidence>
<dbReference type="AlphaFoldDB" id="A0A7D5TUI8"/>
<dbReference type="Proteomes" id="UP000509346">
    <property type="component" value="Chromosome"/>
</dbReference>
<protein>
    <submittedName>
        <fullName evidence="2">Uncharacterized protein</fullName>
    </submittedName>
</protein>
<feature type="region of interest" description="Disordered" evidence="1">
    <location>
        <begin position="215"/>
        <end position="240"/>
    </location>
</feature>
<evidence type="ECO:0000313" key="2">
    <source>
        <dbReference type="EMBL" id="QLH82394.1"/>
    </source>
</evidence>
<evidence type="ECO:0000313" key="3">
    <source>
        <dbReference type="Proteomes" id="UP000509346"/>
    </source>
</evidence>
<dbReference type="OrthoDB" id="376795at2157"/>
<name>A0A7D5TUI8_9EURY</name>
<organism evidence="2 3">
    <name type="scientific">Halosimplex pelagicum</name>
    <dbReference type="NCBI Taxonomy" id="869886"/>
    <lineage>
        <taxon>Archaea</taxon>
        <taxon>Methanobacteriati</taxon>
        <taxon>Methanobacteriota</taxon>
        <taxon>Stenosarchaea group</taxon>
        <taxon>Halobacteria</taxon>
        <taxon>Halobacteriales</taxon>
        <taxon>Haloarculaceae</taxon>
        <taxon>Halosimplex</taxon>
    </lineage>
</organism>
<accession>A0A7D5TUI8</accession>
<dbReference type="GeneID" id="56083431"/>
<reference evidence="2 3" key="1">
    <citation type="submission" date="2020-07" db="EMBL/GenBank/DDBJ databases">
        <title>Halosimplex litoreum sp. nov. and Halosimplex rubrum sp. nov., isolated from different salt environments.</title>
        <authorList>
            <person name="Cui H."/>
        </authorList>
    </citation>
    <scope>NUCLEOTIDE SEQUENCE [LARGE SCALE GENOMIC DNA]</scope>
    <source>
        <strain evidence="2 3">R2</strain>
    </source>
</reference>
<sequence length="240" mass="26631">MPRERTVIYVPSIDEASDRLNLPVENPVNDDDWGLVAEGYAYVRIEFVYSEETVRIARTAYNRLCAEYPAEAFALNNATKEILDVGSDAILDLKHGEVPLKGIENEIPKAVATVFAMQANEGLRDWPAVPEGTSGDSDVPPITAVEPVYPDVDAETSRWVSCTLEWDADREVFVNSQADPDWELDDEAAPDTNYIVYNQNYGSLEEAMVKALEDTEWEQASPTAIVEPDEGESPEWGTAV</sequence>
<proteinExistence type="predicted"/>